<evidence type="ECO:0000313" key="1">
    <source>
        <dbReference type="EMBL" id="KAK1305561.1"/>
    </source>
</evidence>
<name>A0AAV9DX68_ACOCL</name>
<sequence>MDSVIELDWFADLEDRAQRLGQSVLVCWEGEKVLGHKEMEVDQEEFPLIRAIIWAKLGLSLPLTVEVRLDGWMVKETKILCRGGEIRGGGNTDGKGKAVLIDHSPSKIWEVGQTSRAQAVMTGQQFSALVNRSDSTKKTMVGPGSDSKGTV</sequence>
<organism evidence="1 2">
    <name type="scientific">Acorus calamus</name>
    <name type="common">Sweet flag</name>
    <dbReference type="NCBI Taxonomy" id="4465"/>
    <lineage>
        <taxon>Eukaryota</taxon>
        <taxon>Viridiplantae</taxon>
        <taxon>Streptophyta</taxon>
        <taxon>Embryophyta</taxon>
        <taxon>Tracheophyta</taxon>
        <taxon>Spermatophyta</taxon>
        <taxon>Magnoliopsida</taxon>
        <taxon>Liliopsida</taxon>
        <taxon>Acoraceae</taxon>
        <taxon>Acorus</taxon>
    </lineage>
</organism>
<keyword evidence="2" id="KW-1185">Reference proteome</keyword>
<dbReference type="Proteomes" id="UP001180020">
    <property type="component" value="Unassembled WGS sequence"/>
</dbReference>
<gene>
    <name evidence="1" type="ORF">QJS10_CPA10g01616</name>
</gene>
<reference evidence="1" key="2">
    <citation type="submission" date="2023-06" db="EMBL/GenBank/DDBJ databases">
        <authorList>
            <person name="Ma L."/>
            <person name="Liu K.-W."/>
            <person name="Li Z."/>
            <person name="Hsiao Y.-Y."/>
            <person name="Qi Y."/>
            <person name="Fu T."/>
            <person name="Tang G."/>
            <person name="Zhang D."/>
            <person name="Sun W.-H."/>
            <person name="Liu D.-K."/>
            <person name="Li Y."/>
            <person name="Chen G.-Z."/>
            <person name="Liu X.-D."/>
            <person name="Liao X.-Y."/>
            <person name="Jiang Y.-T."/>
            <person name="Yu X."/>
            <person name="Hao Y."/>
            <person name="Huang J."/>
            <person name="Zhao X.-W."/>
            <person name="Ke S."/>
            <person name="Chen Y.-Y."/>
            <person name="Wu W.-L."/>
            <person name="Hsu J.-L."/>
            <person name="Lin Y.-F."/>
            <person name="Huang M.-D."/>
            <person name="Li C.-Y."/>
            <person name="Huang L."/>
            <person name="Wang Z.-W."/>
            <person name="Zhao X."/>
            <person name="Zhong W.-Y."/>
            <person name="Peng D.-H."/>
            <person name="Ahmad S."/>
            <person name="Lan S."/>
            <person name="Zhang J.-S."/>
            <person name="Tsai W.-C."/>
            <person name="Van De Peer Y."/>
            <person name="Liu Z.-J."/>
        </authorList>
    </citation>
    <scope>NUCLEOTIDE SEQUENCE</scope>
    <source>
        <strain evidence="1">CP</strain>
        <tissue evidence="1">Leaves</tissue>
    </source>
</reference>
<dbReference type="EMBL" id="JAUJYO010000010">
    <property type="protein sequence ID" value="KAK1305561.1"/>
    <property type="molecule type" value="Genomic_DNA"/>
</dbReference>
<protein>
    <submittedName>
        <fullName evidence="1">Uncharacterized protein</fullName>
    </submittedName>
</protein>
<evidence type="ECO:0000313" key="2">
    <source>
        <dbReference type="Proteomes" id="UP001180020"/>
    </source>
</evidence>
<reference evidence="1" key="1">
    <citation type="journal article" date="2023" name="Nat. Commun.">
        <title>Diploid and tetraploid genomes of Acorus and the evolution of monocots.</title>
        <authorList>
            <person name="Ma L."/>
            <person name="Liu K.W."/>
            <person name="Li Z."/>
            <person name="Hsiao Y.Y."/>
            <person name="Qi Y."/>
            <person name="Fu T."/>
            <person name="Tang G.D."/>
            <person name="Zhang D."/>
            <person name="Sun W.H."/>
            <person name="Liu D.K."/>
            <person name="Li Y."/>
            <person name="Chen G.Z."/>
            <person name="Liu X.D."/>
            <person name="Liao X.Y."/>
            <person name="Jiang Y.T."/>
            <person name="Yu X."/>
            <person name="Hao Y."/>
            <person name="Huang J."/>
            <person name="Zhao X.W."/>
            <person name="Ke S."/>
            <person name="Chen Y.Y."/>
            <person name="Wu W.L."/>
            <person name="Hsu J.L."/>
            <person name="Lin Y.F."/>
            <person name="Huang M.D."/>
            <person name="Li C.Y."/>
            <person name="Huang L."/>
            <person name="Wang Z.W."/>
            <person name="Zhao X."/>
            <person name="Zhong W.Y."/>
            <person name="Peng D.H."/>
            <person name="Ahmad S."/>
            <person name="Lan S."/>
            <person name="Zhang J.S."/>
            <person name="Tsai W.C."/>
            <person name="Van de Peer Y."/>
            <person name="Liu Z.J."/>
        </authorList>
    </citation>
    <scope>NUCLEOTIDE SEQUENCE</scope>
    <source>
        <strain evidence="1">CP</strain>
    </source>
</reference>
<comment type="caution">
    <text evidence="1">The sequence shown here is derived from an EMBL/GenBank/DDBJ whole genome shotgun (WGS) entry which is preliminary data.</text>
</comment>
<dbReference type="AlphaFoldDB" id="A0AAV9DX68"/>
<proteinExistence type="predicted"/>
<accession>A0AAV9DX68</accession>